<dbReference type="AlphaFoldDB" id="B0VJ59"/>
<keyword evidence="3" id="KW-1185">Reference proteome</keyword>
<keyword evidence="1" id="KW-1133">Transmembrane helix</keyword>
<dbReference type="eggNOG" id="ENOG50337KD">
    <property type="taxonomic scope" value="Bacteria"/>
</dbReference>
<evidence type="ECO:0008006" key="4">
    <source>
        <dbReference type="Google" id="ProtNLM"/>
    </source>
</evidence>
<dbReference type="STRING" id="459349.CLOAM1408"/>
<keyword evidence="1" id="KW-0812">Transmembrane</keyword>
<sequence length="296" mass="34116">MKRIKVIVSFLFLLFPLFIRAELSQELQGADSLKVGTPFLFKITTDFAIKGVSIPDTLEDFAILESKRDEKNPRCWIIKIVPLNTGALSFPRIEIQPVDSSVTPVYTDGFRIYVLSVLAEGDTLLRDIKPLKKYPLQQPFWVYLLLILLALAGGIYLWLKRPEKPKREYIAQPVIREPVLPAWEKALKALDELIAENLPAKGETVLYHFRLSNILRAFLEETYRFPALEMTGREIAVSLNRRNIPKAQEIRNFINYCDLVKFAKREPSAGEIEENTLWLRNYLLSFSEQTQETENA</sequence>
<accession>B0VJ59</accession>
<dbReference type="Proteomes" id="UP000002019">
    <property type="component" value="Chromosome"/>
</dbReference>
<dbReference type="KEGG" id="caci:CLOAM1408"/>
<name>B0VJ59_CLOAI</name>
<protein>
    <recommendedName>
        <fullName evidence="4">DUF4381 domain-containing protein</fullName>
    </recommendedName>
</protein>
<keyword evidence="1" id="KW-0472">Membrane</keyword>
<gene>
    <name evidence="2" type="ordered locus">CLOAM1408</name>
</gene>
<evidence type="ECO:0000313" key="2">
    <source>
        <dbReference type="EMBL" id="CAO81260.1"/>
    </source>
</evidence>
<evidence type="ECO:0000256" key="1">
    <source>
        <dbReference type="SAM" id="Phobius"/>
    </source>
</evidence>
<dbReference type="EMBL" id="CU466930">
    <property type="protein sequence ID" value="CAO81260.1"/>
    <property type="molecule type" value="Genomic_DNA"/>
</dbReference>
<dbReference type="OrthoDB" id="9807384at2"/>
<dbReference type="HOGENOM" id="CLU_939091_0_0_0"/>
<organism evidence="2 3">
    <name type="scientific">Cloacimonas acidaminovorans (strain Evry)</name>
    <dbReference type="NCBI Taxonomy" id="459349"/>
    <lineage>
        <taxon>Bacteria</taxon>
        <taxon>Pseudomonadati</taxon>
        <taxon>Candidatus Cloacimonadota</taxon>
        <taxon>Candidatus Cloacimonadia</taxon>
        <taxon>Candidatus Cloacimonadales</taxon>
        <taxon>Candidatus Cloacimonadaceae</taxon>
        <taxon>Candidatus Cloacimonas</taxon>
    </lineage>
</organism>
<reference evidence="2 3" key="1">
    <citation type="journal article" date="2008" name="J. Bacteriol.">
        <title>'Candidatus Cloacamonas acidaminovorans': genome sequence reconstruction provides a first glimpse of a new bacterial division.</title>
        <authorList>
            <person name="Pelletier E."/>
            <person name="Kreimeyer A."/>
            <person name="Bocs S."/>
            <person name="Rouy Z."/>
            <person name="Gyapay G."/>
            <person name="Chouari R."/>
            <person name="Riviere D."/>
            <person name="Ganesan A."/>
            <person name="Daegelen P."/>
            <person name="Sghir A."/>
            <person name="Cohen G.N."/>
            <person name="Medigue C."/>
            <person name="Weissenbach J."/>
            <person name="Le Paslier D."/>
        </authorList>
    </citation>
    <scope>NUCLEOTIDE SEQUENCE [LARGE SCALE GENOMIC DNA]</scope>
    <source>
        <strain evidence="3">Evry</strain>
    </source>
</reference>
<dbReference type="RefSeq" id="WP_015425118.1">
    <property type="nucleotide sequence ID" value="NC_020449.1"/>
</dbReference>
<feature type="transmembrane region" description="Helical" evidence="1">
    <location>
        <begin position="140"/>
        <end position="159"/>
    </location>
</feature>
<evidence type="ECO:0000313" key="3">
    <source>
        <dbReference type="Proteomes" id="UP000002019"/>
    </source>
</evidence>
<proteinExistence type="predicted"/>